<name>A0AAD7T110_9TELE</name>
<dbReference type="CDD" id="cd00063">
    <property type="entry name" value="FN3"/>
    <property type="match status" value="1"/>
</dbReference>
<evidence type="ECO:0000256" key="2">
    <source>
        <dbReference type="SAM" id="Phobius"/>
    </source>
</evidence>
<organism evidence="4 5">
    <name type="scientific">Aldrovandia affinis</name>
    <dbReference type="NCBI Taxonomy" id="143900"/>
    <lineage>
        <taxon>Eukaryota</taxon>
        <taxon>Metazoa</taxon>
        <taxon>Chordata</taxon>
        <taxon>Craniata</taxon>
        <taxon>Vertebrata</taxon>
        <taxon>Euteleostomi</taxon>
        <taxon>Actinopterygii</taxon>
        <taxon>Neopterygii</taxon>
        <taxon>Teleostei</taxon>
        <taxon>Notacanthiformes</taxon>
        <taxon>Halosauridae</taxon>
        <taxon>Aldrovandia</taxon>
    </lineage>
</organism>
<sequence>MAAVRNQPSLLVLLLLALSSGYTAKRLAEGNGTETLIRPRILNELGLDPSEDYTSYEESTVLLISPPVSPTEGKSQRCEYDPCQDQQRPCVDLSVASDCQCPGLSGPLVLPEAPRFVHVAQEGPEVVVKWCSPASTVSHYQIVVEGREPLVVGELSRKGVLKDLEAGARVCVEAVNAAGVSSPSQYSCMSYEPERDGGLALKAGLIGGALGLLLLLFLVVFLLRRRKARGKSRGRNLSQTSDAGGTLKGQEDDSL</sequence>
<feature type="transmembrane region" description="Helical" evidence="2">
    <location>
        <begin position="199"/>
        <end position="223"/>
    </location>
</feature>
<feature type="chain" id="PRO_5042115204" description="LRRN4 C-terminal-like protein" evidence="3">
    <location>
        <begin position="25"/>
        <end position="255"/>
    </location>
</feature>
<dbReference type="InterPro" id="IPR020008">
    <property type="entry name" value="GlyGly_CTERM"/>
</dbReference>
<dbReference type="InterPro" id="IPR003961">
    <property type="entry name" value="FN3_dom"/>
</dbReference>
<proteinExistence type="predicted"/>
<dbReference type="Proteomes" id="UP001221898">
    <property type="component" value="Unassembled WGS sequence"/>
</dbReference>
<keyword evidence="2" id="KW-0472">Membrane</keyword>
<reference evidence="4" key="1">
    <citation type="journal article" date="2023" name="Science">
        <title>Genome structures resolve the early diversification of teleost fishes.</title>
        <authorList>
            <person name="Parey E."/>
            <person name="Louis A."/>
            <person name="Montfort J."/>
            <person name="Bouchez O."/>
            <person name="Roques C."/>
            <person name="Iampietro C."/>
            <person name="Lluch J."/>
            <person name="Castinel A."/>
            <person name="Donnadieu C."/>
            <person name="Desvignes T."/>
            <person name="Floi Bucao C."/>
            <person name="Jouanno E."/>
            <person name="Wen M."/>
            <person name="Mejri S."/>
            <person name="Dirks R."/>
            <person name="Jansen H."/>
            <person name="Henkel C."/>
            <person name="Chen W.J."/>
            <person name="Zahm M."/>
            <person name="Cabau C."/>
            <person name="Klopp C."/>
            <person name="Thompson A.W."/>
            <person name="Robinson-Rechavi M."/>
            <person name="Braasch I."/>
            <person name="Lecointre G."/>
            <person name="Bobe J."/>
            <person name="Postlethwait J.H."/>
            <person name="Berthelot C."/>
            <person name="Roest Crollius H."/>
            <person name="Guiguen Y."/>
        </authorList>
    </citation>
    <scope>NUCLEOTIDE SEQUENCE</scope>
    <source>
        <strain evidence="4">NC1722</strain>
    </source>
</reference>
<keyword evidence="5" id="KW-1185">Reference proteome</keyword>
<protein>
    <recommendedName>
        <fullName evidence="6">LRRN4 C-terminal-like protein</fullName>
    </recommendedName>
</protein>
<dbReference type="SUPFAM" id="SSF49265">
    <property type="entry name" value="Fibronectin type III"/>
    <property type="match status" value="1"/>
</dbReference>
<keyword evidence="2" id="KW-1133">Transmembrane helix</keyword>
<keyword evidence="2" id="KW-0812">Transmembrane</keyword>
<evidence type="ECO:0000256" key="3">
    <source>
        <dbReference type="SAM" id="SignalP"/>
    </source>
</evidence>
<dbReference type="NCBIfam" id="TIGR03501">
    <property type="entry name" value="GlyGly_CTERM"/>
    <property type="match status" value="1"/>
</dbReference>
<feature type="region of interest" description="Disordered" evidence="1">
    <location>
        <begin position="233"/>
        <end position="255"/>
    </location>
</feature>
<evidence type="ECO:0000256" key="1">
    <source>
        <dbReference type="SAM" id="MobiDB-lite"/>
    </source>
</evidence>
<dbReference type="InterPro" id="IPR036116">
    <property type="entry name" value="FN3_sf"/>
</dbReference>
<dbReference type="EMBL" id="JAINUG010000019">
    <property type="protein sequence ID" value="KAJ8412426.1"/>
    <property type="molecule type" value="Genomic_DNA"/>
</dbReference>
<feature type="signal peptide" evidence="3">
    <location>
        <begin position="1"/>
        <end position="24"/>
    </location>
</feature>
<evidence type="ECO:0000313" key="4">
    <source>
        <dbReference type="EMBL" id="KAJ8412426.1"/>
    </source>
</evidence>
<comment type="caution">
    <text evidence="4">The sequence shown here is derived from an EMBL/GenBank/DDBJ whole genome shotgun (WGS) entry which is preliminary data.</text>
</comment>
<evidence type="ECO:0000313" key="5">
    <source>
        <dbReference type="Proteomes" id="UP001221898"/>
    </source>
</evidence>
<evidence type="ECO:0008006" key="6">
    <source>
        <dbReference type="Google" id="ProtNLM"/>
    </source>
</evidence>
<dbReference type="AlphaFoldDB" id="A0AAD7T110"/>
<gene>
    <name evidence="4" type="ORF">AAFF_G00127620</name>
</gene>
<keyword evidence="3" id="KW-0732">Signal</keyword>
<accession>A0AAD7T110</accession>